<organism evidence="2 3">
    <name type="scientific">Colletotrichum lupini</name>
    <dbReference type="NCBI Taxonomy" id="145971"/>
    <lineage>
        <taxon>Eukaryota</taxon>
        <taxon>Fungi</taxon>
        <taxon>Dikarya</taxon>
        <taxon>Ascomycota</taxon>
        <taxon>Pezizomycotina</taxon>
        <taxon>Sordariomycetes</taxon>
        <taxon>Hypocreomycetidae</taxon>
        <taxon>Glomerellales</taxon>
        <taxon>Glomerellaceae</taxon>
        <taxon>Colletotrichum</taxon>
        <taxon>Colletotrichum acutatum species complex</taxon>
    </lineage>
</organism>
<gene>
    <name evidence="2" type="ORF">CLUP02_04393</name>
</gene>
<keyword evidence="3" id="KW-1185">Reference proteome</keyword>
<feature type="region of interest" description="Disordered" evidence="1">
    <location>
        <begin position="20"/>
        <end position="107"/>
    </location>
</feature>
<evidence type="ECO:0000313" key="2">
    <source>
        <dbReference type="EMBL" id="UQC78914.1"/>
    </source>
</evidence>
<evidence type="ECO:0000313" key="3">
    <source>
        <dbReference type="Proteomes" id="UP000830671"/>
    </source>
</evidence>
<proteinExistence type="predicted"/>
<reference evidence="2" key="1">
    <citation type="journal article" date="2021" name="Mol. Plant Microbe Interact.">
        <title>Complete Genome Sequence of the Plant-Pathogenic Fungus Colletotrichum lupini.</title>
        <authorList>
            <person name="Baroncelli R."/>
            <person name="Pensec F."/>
            <person name="Da Lio D."/>
            <person name="Boufleur T."/>
            <person name="Vicente I."/>
            <person name="Sarrocco S."/>
            <person name="Picot A."/>
            <person name="Baraldi E."/>
            <person name="Sukno S."/>
            <person name="Thon M."/>
            <person name="Le Floch G."/>
        </authorList>
    </citation>
    <scope>NUCLEOTIDE SEQUENCE</scope>
    <source>
        <strain evidence="2">IMI 504893</strain>
    </source>
</reference>
<evidence type="ECO:0000256" key="1">
    <source>
        <dbReference type="SAM" id="MobiDB-lite"/>
    </source>
</evidence>
<protein>
    <submittedName>
        <fullName evidence="2">Uncharacterized protein</fullName>
    </submittedName>
</protein>
<sequence length="220" mass="23252">MRDVECGPERMTSAADLAGYHNVVPLKPFPAGSDKNSAPDLPRSSRLSGVFQVLGRPSSGSETAAMSAHDGNDPAKSGRLPSAPSKPPTNARFHHHGTTDRHLEFGPLNFGTGGGGAAFVTEPAPFGQLHATPCSTARSIRTGIRAAVEIRYFWCLNATHHICAYGASSRSKAVLSSTTSLSRPKMQPFTTKAAEAVHGAKLFQVPQCHMASVMSQRAFG</sequence>
<dbReference type="RefSeq" id="XP_049140549.1">
    <property type="nucleotide sequence ID" value="XM_049283406.1"/>
</dbReference>
<accession>A0A9Q8SKB0</accession>
<dbReference type="EMBL" id="CP019474">
    <property type="protein sequence ID" value="UQC78914.1"/>
    <property type="molecule type" value="Genomic_DNA"/>
</dbReference>
<dbReference type="AlphaFoldDB" id="A0A9Q8SKB0"/>
<dbReference type="GeneID" id="73338416"/>
<dbReference type="KEGG" id="clup:CLUP02_04393"/>
<dbReference type="Proteomes" id="UP000830671">
    <property type="component" value="Chromosome 2"/>
</dbReference>
<name>A0A9Q8SKB0_9PEZI</name>